<gene>
    <name evidence="8" type="ORF">CWS01_13060</name>
</gene>
<dbReference type="EMBL" id="PISE01000027">
    <property type="protein sequence ID" value="PKG23208.1"/>
    <property type="molecule type" value="Genomic_DNA"/>
</dbReference>
<feature type="transmembrane region" description="Helical" evidence="7">
    <location>
        <begin position="175"/>
        <end position="203"/>
    </location>
</feature>
<keyword evidence="3 6" id="KW-0812">Transmembrane</keyword>
<keyword evidence="9" id="KW-1185">Reference proteome</keyword>
<comment type="similarity">
    <text evidence="2 6">Belongs to the ABC-3 integral membrane protein family.</text>
</comment>
<dbReference type="PANTHER" id="PTHR30477">
    <property type="entry name" value="ABC-TRANSPORTER METAL-BINDING PROTEIN"/>
    <property type="match status" value="1"/>
</dbReference>
<accession>A0A2N0Z125</accession>
<feature type="transmembrane region" description="Helical" evidence="7">
    <location>
        <begin position="215"/>
        <end position="235"/>
    </location>
</feature>
<feature type="transmembrane region" description="Helical" evidence="7">
    <location>
        <begin position="44"/>
        <end position="70"/>
    </location>
</feature>
<dbReference type="Proteomes" id="UP000233375">
    <property type="component" value="Unassembled WGS sequence"/>
</dbReference>
<dbReference type="OrthoDB" id="9798540at2"/>
<feature type="transmembrane region" description="Helical" evidence="7">
    <location>
        <begin position="12"/>
        <end position="32"/>
    </location>
</feature>
<name>A0A2N0Z125_9BACI</name>
<sequence length="284" mass="31036">MEMFNLEFMQRAFWAGGMIAIIAPIIGIFLVLRRQALMADTLSHISLAGVAIGFFFHMNITFSSIMIVILGALGIEFMRRAYHTYSEVSVAILMAAGLSLALFLMSISQGGMTASMDQFLFGSIITITKQQVMVLGVVTAIIILFFITLKRPMYLMTFDEDTAATSGVNTNLLSIAFSILTGIAISVIIPTVGVLLVSALLVLPAAFAIKLAKGFKWVFVVAIAVAAFSIFTGLYSSYQLGTPPGATITLLMVILLLIGFMMQKLYVHFKRAANKKRYLKIEEQ</sequence>
<dbReference type="GO" id="GO:0055085">
    <property type="term" value="P:transmembrane transport"/>
    <property type="evidence" value="ECO:0007669"/>
    <property type="project" value="InterPro"/>
</dbReference>
<dbReference type="PANTHER" id="PTHR30477:SF0">
    <property type="entry name" value="METAL TRANSPORT SYSTEM MEMBRANE PROTEIN TM_0125-RELATED"/>
    <property type="match status" value="1"/>
</dbReference>
<evidence type="ECO:0000313" key="8">
    <source>
        <dbReference type="EMBL" id="PKG23208.1"/>
    </source>
</evidence>
<evidence type="ECO:0000256" key="3">
    <source>
        <dbReference type="ARBA" id="ARBA00022692"/>
    </source>
</evidence>
<dbReference type="InterPro" id="IPR037294">
    <property type="entry name" value="ABC_BtuC-like"/>
</dbReference>
<evidence type="ECO:0000256" key="6">
    <source>
        <dbReference type="RuleBase" id="RU003943"/>
    </source>
</evidence>
<dbReference type="InterPro" id="IPR001626">
    <property type="entry name" value="ABC_TroCD"/>
</dbReference>
<evidence type="ECO:0000256" key="2">
    <source>
        <dbReference type="ARBA" id="ARBA00008034"/>
    </source>
</evidence>
<comment type="caution">
    <text evidence="8">The sequence shown here is derived from an EMBL/GenBank/DDBJ whole genome shotgun (WGS) entry which is preliminary data.</text>
</comment>
<keyword evidence="4 7" id="KW-1133">Transmembrane helix</keyword>
<comment type="subcellular location">
    <subcellularLocation>
        <location evidence="6">Cell membrane</location>
        <topology evidence="6">Multi-pass membrane protein</topology>
    </subcellularLocation>
    <subcellularLocation>
        <location evidence="1">Membrane</location>
        <topology evidence="1">Multi-pass membrane protein</topology>
    </subcellularLocation>
</comment>
<proteinExistence type="inferred from homology"/>
<dbReference type="Pfam" id="PF00950">
    <property type="entry name" value="ABC-3"/>
    <property type="match status" value="1"/>
</dbReference>
<keyword evidence="6" id="KW-0813">Transport</keyword>
<organism evidence="8 9">
    <name type="scientific">Niallia nealsonii</name>
    <dbReference type="NCBI Taxonomy" id="115979"/>
    <lineage>
        <taxon>Bacteria</taxon>
        <taxon>Bacillati</taxon>
        <taxon>Bacillota</taxon>
        <taxon>Bacilli</taxon>
        <taxon>Bacillales</taxon>
        <taxon>Bacillaceae</taxon>
        <taxon>Niallia</taxon>
    </lineage>
</organism>
<evidence type="ECO:0000256" key="5">
    <source>
        <dbReference type="ARBA" id="ARBA00023136"/>
    </source>
</evidence>
<feature type="transmembrane region" description="Helical" evidence="7">
    <location>
        <begin position="132"/>
        <end position="149"/>
    </location>
</feature>
<dbReference type="AlphaFoldDB" id="A0A2N0Z125"/>
<reference evidence="8 9" key="1">
    <citation type="journal article" date="2003" name="Int. J. Syst. Evol. Microbiol.">
        <title>Bacillus nealsonii sp. nov., isolated from a spacecraft-assembly facility, whose spores are gamma-radiation resistant.</title>
        <authorList>
            <person name="Venkateswaran K."/>
            <person name="Kempf M."/>
            <person name="Chen F."/>
            <person name="Satomi M."/>
            <person name="Nicholson W."/>
            <person name="Kern R."/>
        </authorList>
    </citation>
    <scope>NUCLEOTIDE SEQUENCE [LARGE SCALE GENOMIC DNA]</scope>
    <source>
        <strain evidence="8 9">FO-92</strain>
    </source>
</reference>
<keyword evidence="5 7" id="KW-0472">Membrane</keyword>
<dbReference type="RefSeq" id="WP_101177648.1">
    <property type="nucleotide sequence ID" value="NZ_PISE01000027.1"/>
</dbReference>
<dbReference type="GO" id="GO:0043190">
    <property type="term" value="C:ATP-binding cassette (ABC) transporter complex"/>
    <property type="evidence" value="ECO:0007669"/>
    <property type="project" value="InterPro"/>
</dbReference>
<evidence type="ECO:0000256" key="1">
    <source>
        <dbReference type="ARBA" id="ARBA00004141"/>
    </source>
</evidence>
<dbReference type="Gene3D" id="1.10.3470.10">
    <property type="entry name" value="ABC transporter involved in vitamin B12 uptake, BtuC"/>
    <property type="match status" value="1"/>
</dbReference>
<evidence type="ECO:0000313" key="9">
    <source>
        <dbReference type="Proteomes" id="UP000233375"/>
    </source>
</evidence>
<dbReference type="SUPFAM" id="SSF81345">
    <property type="entry name" value="ABC transporter involved in vitamin B12 uptake, BtuC"/>
    <property type="match status" value="1"/>
</dbReference>
<dbReference type="FunFam" id="1.10.3470.10:FF:000008">
    <property type="entry name" value="Zinc ABC transporter, permease protein"/>
    <property type="match status" value="1"/>
</dbReference>
<protein>
    <submittedName>
        <fullName evidence="8">Zinc ABC transporter permease</fullName>
    </submittedName>
</protein>
<evidence type="ECO:0000256" key="7">
    <source>
        <dbReference type="SAM" id="Phobius"/>
    </source>
</evidence>
<dbReference type="GO" id="GO:0010043">
    <property type="term" value="P:response to zinc ion"/>
    <property type="evidence" value="ECO:0007669"/>
    <property type="project" value="TreeGrafter"/>
</dbReference>
<feature type="transmembrane region" description="Helical" evidence="7">
    <location>
        <begin position="247"/>
        <end position="267"/>
    </location>
</feature>
<evidence type="ECO:0000256" key="4">
    <source>
        <dbReference type="ARBA" id="ARBA00022989"/>
    </source>
</evidence>
<feature type="transmembrane region" description="Helical" evidence="7">
    <location>
        <begin position="90"/>
        <end position="111"/>
    </location>
</feature>